<evidence type="ECO:0000313" key="1">
    <source>
        <dbReference type="EMBL" id="GMR40015.1"/>
    </source>
</evidence>
<feature type="non-terminal residue" evidence="1">
    <location>
        <position position="85"/>
    </location>
</feature>
<sequence length="85" mass="9751">VPQKSHLMHHKMLTMSRMARSRYDKLQPATKEYLSKMGIINGSRREAISRHEDAKKTFVVQGASKIAHEIVEDFTNMKPAVKDDV</sequence>
<dbReference type="Proteomes" id="UP001328107">
    <property type="component" value="Unassembled WGS sequence"/>
</dbReference>
<proteinExistence type="predicted"/>
<dbReference type="EMBL" id="BTRK01000003">
    <property type="protein sequence ID" value="GMR40015.1"/>
    <property type="molecule type" value="Genomic_DNA"/>
</dbReference>
<gene>
    <name evidence="1" type="ORF">PMAYCL1PPCAC_10210</name>
</gene>
<name>A0AAN4ZLV8_9BILA</name>
<comment type="caution">
    <text evidence="1">The sequence shown here is derived from an EMBL/GenBank/DDBJ whole genome shotgun (WGS) entry which is preliminary data.</text>
</comment>
<keyword evidence="2" id="KW-1185">Reference proteome</keyword>
<protein>
    <submittedName>
        <fullName evidence="1">Uncharacterized protein</fullName>
    </submittedName>
</protein>
<organism evidence="1 2">
    <name type="scientific">Pristionchus mayeri</name>
    <dbReference type="NCBI Taxonomy" id="1317129"/>
    <lineage>
        <taxon>Eukaryota</taxon>
        <taxon>Metazoa</taxon>
        <taxon>Ecdysozoa</taxon>
        <taxon>Nematoda</taxon>
        <taxon>Chromadorea</taxon>
        <taxon>Rhabditida</taxon>
        <taxon>Rhabditina</taxon>
        <taxon>Diplogasteromorpha</taxon>
        <taxon>Diplogasteroidea</taxon>
        <taxon>Neodiplogasteridae</taxon>
        <taxon>Pristionchus</taxon>
    </lineage>
</organism>
<dbReference type="AlphaFoldDB" id="A0AAN4ZLV8"/>
<accession>A0AAN4ZLV8</accession>
<evidence type="ECO:0000313" key="2">
    <source>
        <dbReference type="Proteomes" id="UP001328107"/>
    </source>
</evidence>
<reference evidence="2" key="1">
    <citation type="submission" date="2022-10" db="EMBL/GenBank/DDBJ databases">
        <title>Genome assembly of Pristionchus species.</title>
        <authorList>
            <person name="Yoshida K."/>
            <person name="Sommer R.J."/>
        </authorList>
    </citation>
    <scope>NUCLEOTIDE SEQUENCE [LARGE SCALE GENOMIC DNA]</scope>
    <source>
        <strain evidence="2">RS5460</strain>
    </source>
</reference>
<feature type="non-terminal residue" evidence="1">
    <location>
        <position position="1"/>
    </location>
</feature>